<reference evidence="25 26" key="1">
    <citation type="submission" date="2017-08" db="EMBL/GenBank/DDBJ databases">
        <title>Lysobacter sylvestris genome.</title>
        <authorList>
            <person name="Zhang D.-C."/>
            <person name="Albuquerque L."/>
            <person name="Franca L."/>
            <person name="Froufe H.J.C."/>
            <person name="Barroso C."/>
            <person name="Egas C."/>
            <person name="Da Costa M."/>
            <person name="Margesin R."/>
        </authorList>
    </citation>
    <scope>NUCLEOTIDE SEQUENCE [LARGE SCALE GENOMIC DNA]</scope>
    <source>
        <strain evidence="25 26">AM20-91</strain>
    </source>
</reference>
<feature type="transmembrane region" description="Helical" evidence="24">
    <location>
        <begin position="198"/>
        <end position="219"/>
    </location>
</feature>
<comment type="pathway">
    <text evidence="4">Lipid metabolism.</text>
</comment>
<evidence type="ECO:0000256" key="12">
    <source>
        <dbReference type="ARBA" id="ARBA00022695"/>
    </source>
</evidence>
<dbReference type="GO" id="GO:0005886">
    <property type="term" value="C:plasma membrane"/>
    <property type="evidence" value="ECO:0007669"/>
    <property type="project" value="UniProtKB-SubCell"/>
</dbReference>
<proteinExistence type="inferred from homology"/>
<dbReference type="GO" id="GO:0004605">
    <property type="term" value="F:phosphatidate cytidylyltransferase activity"/>
    <property type="evidence" value="ECO:0007669"/>
    <property type="project" value="UniProtKB-EC"/>
</dbReference>
<keyword evidence="13 24" id="KW-1133">Transmembrane helix</keyword>
<evidence type="ECO:0000256" key="21">
    <source>
        <dbReference type="ARBA" id="ARBA00032396"/>
    </source>
</evidence>
<feature type="transmembrane region" description="Helical" evidence="24">
    <location>
        <begin position="225"/>
        <end position="243"/>
    </location>
</feature>
<comment type="caution">
    <text evidence="25">The sequence shown here is derived from an EMBL/GenBank/DDBJ whole genome shotgun (WGS) entry which is preliminary data.</text>
</comment>
<evidence type="ECO:0000256" key="19">
    <source>
        <dbReference type="ARBA" id="ARBA00031825"/>
    </source>
</evidence>
<comment type="similarity">
    <text evidence="5">Belongs to the CDS family.</text>
</comment>
<name>A0A2K1Q3D1_9GAMM</name>
<keyword evidence="17" id="KW-1208">Phospholipid metabolism</keyword>
<organism evidence="25 26">
    <name type="scientific">Solilutibacter silvestris</name>
    <dbReference type="NCBI Taxonomy" id="1645665"/>
    <lineage>
        <taxon>Bacteria</taxon>
        <taxon>Pseudomonadati</taxon>
        <taxon>Pseudomonadota</taxon>
        <taxon>Gammaproteobacteria</taxon>
        <taxon>Lysobacterales</taxon>
        <taxon>Lysobacteraceae</taxon>
        <taxon>Solilutibacter</taxon>
    </lineage>
</organism>
<feature type="transmembrane region" description="Helical" evidence="24">
    <location>
        <begin position="119"/>
        <end position="138"/>
    </location>
</feature>
<keyword evidence="12" id="KW-0548">Nucleotidyltransferase</keyword>
<comment type="catalytic activity">
    <reaction evidence="1">
        <text>a 1,2-diacyl-sn-glycero-3-phosphate + CTP + H(+) = a CDP-1,2-diacyl-sn-glycerol + diphosphate</text>
        <dbReference type="Rhea" id="RHEA:16229"/>
        <dbReference type="ChEBI" id="CHEBI:15378"/>
        <dbReference type="ChEBI" id="CHEBI:33019"/>
        <dbReference type="ChEBI" id="CHEBI:37563"/>
        <dbReference type="ChEBI" id="CHEBI:58332"/>
        <dbReference type="ChEBI" id="CHEBI:58608"/>
        <dbReference type="EC" id="2.7.7.41"/>
    </reaction>
</comment>
<accession>A0A2K1Q3D1</accession>
<evidence type="ECO:0000256" key="4">
    <source>
        <dbReference type="ARBA" id="ARBA00005189"/>
    </source>
</evidence>
<evidence type="ECO:0000256" key="7">
    <source>
        <dbReference type="ARBA" id="ARBA00019373"/>
    </source>
</evidence>
<feature type="transmembrane region" description="Helical" evidence="24">
    <location>
        <begin position="85"/>
        <end position="107"/>
    </location>
</feature>
<dbReference type="RefSeq" id="WP_205756864.1">
    <property type="nucleotide sequence ID" value="NZ_NPZB01000001.1"/>
</dbReference>
<feature type="transmembrane region" description="Helical" evidence="24">
    <location>
        <begin position="55"/>
        <end position="73"/>
    </location>
</feature>
<evidence type="ECO:0000256" key="18">
    <source>
        <dbReference type="ARBA" id="ARBA00029893"/>
    </source>
</evidence>
<evidence type="ECO:0000256" key="6">
    <source>
        <dbReference type="ARBA" id="ARBA00012487"/>
    </source>
</evidence>
<evidence type="ECO:0000256" key="17">
    <source>
        <dbReference type="ARBA" id="ARBA00023264"/>
    </source>
</evidence>
<keyword evidence="14" id="KW-0443">Lipid metabolism</keyword>
<evidence type="ECO:0000313" key="25">
    <source>
        <dbReference type="EMBL" id="PNS09549.1"/>
    </source>
</evidence>
<evidence type="ECO:0000256" key="3">
    <source>
        <dbReference type="ARBA" id="ARBA00005119"/>
    </source>
</evidence>
<evidence type="ECO:0000256" key="15">
    <source>
        <dbReference type="ARBA" id="ARBA00023136"/>
    </source>
</evidence>
<comment type="pathway">
    <text evidence="3">Phospholipid metabolism; CDP-diacylglycerol biosynthesis; CDP-diacylglycerol from sn-glycerol 3-phosphate: step 3/3.</text>
</comment>
<evidence type="ECO:0000256" key="23">
    <source>
        <dbReference type="ARBA" id="ARBA00033406"/>
    </source>
</evidence>
<dbReference type="Pfam" id="PF01148">
    <property type="entry name" value="CTP_transf_1"/>
    <property type="match status" value="1"/>
</dbReference>
<keyword evidence="16" id="KW-0594">Phospholipid biosynthesis</keyword>
<evidence type="ECO:0000256" key="13">
    <source>
        <dbReference type="ARBA" id="ARBA00022989"/>
    </source>
</evidence>
<gene>
    <name evidence="25" type="ORF">Lysil_1178</name>
</gene>
<evidence type="ECO:0000256" key="20">
    <source>
        <dbReference type="ARBA" id="ARBA00032253"/>
    </source>
</evidence>
<evidence type="ECO:0000256" key="16">
    <source>
        <dbReference type="ARBA" id="ARBA00023209"/>
    </source>
</evidence>
<protein>
    <recommendedName>
        <fullName evidence="7">Phosphatidate cytidylyltransferase</fullName>
        <ecNumber evidence="6">2.7.7.41</ecNumber>
    </recommendedName>
    <alternativeName>
        <fullName evidence="20">CDP-DAG synthase</fullName>
    </alternativeName>
    <alternativeName>
        <fullName evidence="22">CDP-DG synthase</fullName>
    </alternativeName>
    <alternativeName>
        <fullName evidence="18">CDP-diacylglycerol synthase</fullName>
    </alternativeName>
    <alternativeName>
        <fullName evidence="21">CDP-diglyceride pyrophosphorylase</fullName>
    </alternativeName>
    <alternativeName>
        <fullName evidence="23">CDP-diglyceride synthase</fullName>
    </alternativeName>
    <alternativeName>
        <fullName evidence="19">CTP:phosphatidate cytidylyltransferase</fullName>
    </alternativeName>
</protein>
<dbReference type="PANTHER" id="PTHR46382">
    <property type="entry name" value="PHOSPHATIDATE CYTIDYLYLTRANSFERASE"/>
    <property type="match status" value="1"/>
</dbReference>
<keyword evidence="9" id="KW-0444">Lipid biosynthesis</keyword>
<dbReference type="Proteomes" id="UP000236220">
    <property type="component" value="Unassembled WGS sequence"/>
</dbReference>
<sequence length="289" mass="30447">MAATRTRMISAFVMGPSAILAVLFLPTSWMAVAAALLFLGGLWEWFKLSGVEDSLSRLLLVALHMLLMVALAWGSHTAQGGTSALFDAVILVGVAWWVLSLLWLARYDFGSHHEGWSRVVKLLAGTLAVIPAWCALVTLHGTPQGSIDHGLIPKGHVWLLVALMTVWAADTGAYFAGRAFGKHKLAPRISPNKTIEGLVGGIVLGMIVGMAVVSFTGIALASLPAVAILCMVTVLFSAVGDLYESLLKRHAGAKDSSDLIPGHGGILDRADSVLAALPVFALVKALLGL</sequence>
<keyword evidence="10" id="KW-0808">Transferase</keyword>
<evidence type="ECO:0000313" key="26">
    <source>
        <dbReference type="Proteomes" id="UP000236220"/>
    </source>
</evidence>
<evidence type="ECO:0000256" key="10">
    <source>
        <dbReference type="ARBA" id="ARBA00022679"/>
    </source>
</evidence>
<evidence type="ECO:0000256" key="22">
    <source>
        <dbReference type="ARBA" id="ARBA00032743"/>
    </source>
</evidence>
<dbReference type="AlphaFoldDB" id="A0A2K1Q3D1"/>
<dbReference type="EC" id="2.7.7.41" evidence="6"/>
<dbReference type="PANTHER" id="PTHR46382:SF1">
    <property type="entry name" value="PHOSPHATIDATE CYTIDYLYLTRANSFERASE"/>
    <property type="match status" value="1"/>
</dbReference>
<evidence type="ECO:0000256" key="5">
    <source>
        <dbReference type="ARBA" id="ARBA00010185"/>
    </source>
</evidence>
<evidence type="ECO:0000256" key="2">
    <source>
        <dbReference type="ARBA" id="ARBA00004651"/>
    </source>
</evidence>
<keyword evidence="15 24" id="KW-0472">Membrane</keyword>
<feature type="transmembrane region" description="Helical" evidence="24">
    <location>
        <begin position="158"/>
        <end position="177"/>
    </location>
</feature>
<comment type="subcellular location">
    <subcellularLocation>
        <location evidence="2">Cell membrane</location>
        <topology evidence="2">Multi-pass membrane protein</topology>
    </subcellularLocation>
</comment>
<keyword evidence="8" id="KW-1003">Cell membrane</keyword>
<evidence type="ECO:0000256" key="1">
    <source>
        <dbReference type="ARBA" id="ARBA00001698"/>
    </source>
</evidence>
<evidence type="ECO:0000256" key="24">
    <source>
        <dbReference type="SAM" id="Phobius"/>
    </source>
</evidence>
<keyword evidence="11 24" id="KW-0812">Transmembrane</keyword>
<evidence type="ECO:0000256" key="8">
    <source>
        <dbReference type="ARBA" id="ARBA00022475"/>
    </source>
</evidence>
<dbReference type="GO" id="GO:0016024">
    <property type="term" value="P:CDP-diacylglycerol biosynthetic process"/>
    <property type="evidence" value="ECO:0007669"/>
    <property type="project" value="TreeGrafter"/>
</dbReference>
<dbReference type="EMBL" id="NPZB01000001">
    <property type="protein sequence ID" value="PNS09549.1"/>
    <property type="molecule type" value="Genomic_DNA"/>
</dbReference>
<feature type="transmembrane region" description="Helical" evidence="24">
    <location>
        <begin position="18"/>
        <end position="43"/>
    </location>
</feature>
<evidence type="ECO:0000256" key="11">
    <source>
        <dbReference type="ARBA" id="ARBA00022692"/>
    </source>
</evidence>
<evidence type="ECO:0000256" key="14">
    <source>
        <dbReference type="ARBA" id="ARBA00023098"/>
    </source>
</evidence>
<keyword evidence="26" id="KW-1185">Reference proteome</keyword>
<evidence type="ECO:0000256" key="9">
    <source>
        <dbReference type="ARBA" id="ARBA00022516"/>
    </source>
</evidence>